<dbReference type="EMBL" id="JADBEO010000053">
    <property type="protein sequence ID" value="MDR4308481.1"/>
    <property type="molecule type" value="Genomic_DNA"/>
</dbReference>
<dbReference type="Gene3D" id="1.20.1220.20">
    <property type="entry name" value="Uncharcterised protein PF01724"/>
    <property type="match status" value="1"/>
</dbReference>
<comment type="caution">
    <text evidence="1">The sequence shown here is derived from an EMBL/GenBank/DDBJ whole genome shotgun (WGS) entry which is preliminary data.</text>
</comment>
<name>A0ABU1DK79_9HYPH</name>
<proteinExistence type="predicted"/>
<dbReference type="RefSeq" id="WP_309394272.1">
    <property type="nucleotide sequence ID" value="NZ_JADBEO010000053.1"/>
</dbReference>
<dbReference type="PANTHER" id="PTHR34235:SF1">
    <property type="entry name" value="SLR0416 PROTEIN"/>
    <property type="match status" value="1"/>
</dbReference>
<keyword evidence="2" id="KW-1185">Reference proteome</keyword>
<dbReference type="Pfam" id="PF01724">
    <property type="entry name" value="DUF29"/>
    <property type="match status" value="1"/>
</dbReference>
<reference evidence="1" key="1">
    <citation type="submission" date="2020-10" db="EMBL/GenBank/DDBJ databases">
        <authorList>
            <person name="Abbas A."/>
            <person name="Razzaq R."/>
            <person name="Waqas M."/>
            <person name="Abbas N."/>
            <person name="Nielsen T.K."/>
            <person name="Hansen L.H."/>
            <person name="Hussain S."/>
            <person name="Shahid M."/>
        </authorList>
    </citation>
    <scope>NUCLEOTIDE SEQUENCE</scope>
    <source>
        <strain evidence="1">S14</strain>
    </source>
</reference>
<organism evidence="1 2">
    <name type="scientific">Chelatococcus sambhunathii</name>
    <dbReference type="NCBI Taxonomy" id="363953"/>
    <lineage>
        <taxon>Bacteria</taxon>
        <taxon>Pseudomonadati</taxon>
        <taxon>Pseudomonadota</taxon>
        <taxon>Alphaproteobacteria</taxon>
        <taxon>Hyphomicrobiales</taxon>
        <taxon>Chelatococcaceae</taxon>
        <taxon>Chelatococcus</taxon>
    </lineage>
</organism>
<gene>
    <name evidence="1" type="ORF">IHQ68_17820</name>
</gene>
<dbReference type="InterPro" id="IPR002636">
    <property type="entry name" value="DUF29"/>
</dbReference>
<protein>
    <submittedName>
        <fullName evidence="1">DUF29 domain-containing protein</fullName>
    </submittedName>
</protein>
<evidence type="ECO:0000313" key="2">
    <source>
        <dbReference type="Proteomes" id="UP001181622"/>
    </source>
</evidence>
<sequence>MAEVKERPRAGVAAGYDDDFYHWANHQAALLRQGRFAELDLSHLIEEIEDMGSEKRRALESSYRLLIFHLLKWRHQPTRRSRSWALTIVRERGNIEDLSIENPSLAAASEKLVEKVYDRARRETATETGLELETFPETCPFTLAQLRDDEFLPD</sequence>
<evidence type="ECO:0000313" key="1">
    <source>
        <dbReference type="EMBL" id="MDR4308481.1"/>
    </source>
</evidence>
<accession>A0ABU1DK79</accession>
<dbReference type="PANTHER" id="PTHR34235">
    <property type="entry name" value="SLR1203 PROTEIN-RELATED"/>
    <property type="match status" value="1"/>
</dbReference>
<dbReference type="Proteomes" id="UP001181622">
    <property type="component" value="Unassembled WGS sequence"/>
</dbReference>